<keyword evidence="4" id="KW-0378">Hydrolase</keyword>
<comment type="similarity">
    <text evidence="2">Belongs to the phosphatase IpgD/SopB family.</text>
</comment>
<keyword evidence="3" id="KW-0964">Secreted</keyword>
<dbReference type="InterPro" id="IPR008108">
    <property type="entry name" value="IpgD/SopB"/>
</dbReference>
<keyword evidence="5" id="KW-0843">Virulence</keyword>
<dbReference type="GO" id="GO:0016791">
    <property type="term" value="F:phosphatase activity"/>
    <property type="evidence" value="ECO:0007669"/>
    <property type="project" value="InterPro"/>
</dbReference>
<dbReference type="EMBL" id="CP157947">
    <property type="protein sequence ID" value="XBS68970.1"/>
    <property type="molecule type" value="Genomic_DNA"/>
</dbReference>
<evidence type="ECO:0000256" key="2">
    <source>
        <dbReference type="ARBA" id="ARBA00009007"/>
    </source>
</evidence>
<sequence>MPRRGGWVGQYLAAKPKNAERVITLATQLKTILAQKTHHTDAGEPYKAAMRVALLSYEIGITPCWNCKSGKDRTGMLDVELKREAAAVYAGKAGNGIGMLDAEGQRLMQAVLLNSGNLEIQRYNTGLTGNKVLNKKPADAIVGLSMRKRIGDAADKGAGLSILAVS</sequence>
<gene>
    <name evidence="6" type="ORF">ABK905_20935</name>
</gene>
<reference evidence="6" key="1">
    <citation type="submission" date="2024-06" db="EMBL/GenBank/DDBJ databases">
        <authorList>
            <person name="Coelho C."/>
            <person name="Bento M."/>
            <person name="Garcia E."/>
            <person name="Camelo A."/>
            <person name="Brandao I."/>
            <person name="Espirito Santo C."/>
            <person name="Trovao J."/>
            <person name="Verissimo A."/>
            <person name="Costa J."/>
            <person name="Tiago I."/>
        </authorList>
    </citation>
    <scope>NUCLEOTIDE SEQUENCE</scope>
    <source>
        <strain evidence="6">KWT182</strain>
    </source>
</reference>
<dbReference type="Pfam" id="PF05925">
    <property type="entry name" value="IpgD"/>
    <property type="match status" value="1"/>
</dbReference>
<dbReference type="GO" id="GO:0005576">
    <property type="term" value="C:extracellular region"/>
    <property type="evidence" value="ECO:0007669"/>
    <property type="project" value="UniProtKB-SubCell"/>
</dbReference>
<evidence type="ECO:0000256" key="1">
    <source>
        <dbReference type="ARBA" id="ARBA00004613"/>
    </source>
</evidence>
<evidence type="ECO:0000256" key="4">
    <source>
        <dbReference type="ARBA" id="ARBA00022801"/>
    </source>
</evidence>
<name>A0AAU7Q7E3_9GAMM</name>
<proteinExistence type="inferred from homology"/>
<dbReference type="PRINTS" id="PR01734">
    <property type="entry name" value="TYPE3OMBPROT"/>
</dbReference>
<evidence type="ECO:0000256" key="3">
    <source>
        <dbReference type="ARBA" id="ARBA00022525"/>
    </source>
</evidence>
<evidence type="ECO:0000313" key="6">
    <source>
        <dbReference type="EMBL" id="XBS68970.1"/>
    </source>
</evidence>
<protein>
    <submittedName>
        <fullName evidence="6">Inositol phosphate phosphatase SopB</fullName>
    </submittedName>
</protein>
<evidence type="ECO:0000256" key="5">
    <source>
        <dbReference type="ARBA" id="ARBA00023026"/>
    </source>
</evidence>
<comment type="subcellular location">
    <subcellularLocation>
        <location evidence="1">Secreted</location>
    </subcellularLocation>
</comment>
<dbReference type="AlphaFoldDB" id="A0AAU7Q7E3"/>
<accession>A0AAU7Q7E3</accession>
<organism evidence="6">
    <name type="scientific">Acerihabitans sp. KWT182</name>
    <dbReference type="NCBI Taxonomy" id="3157919"/>
    <lineage>
        <taxon>Bacteria</taxon>
        <taxon>Pseudomonadati</taxon>
        <taxon>Pseudomonadota</taxon>
        <taxon>Gammaproteobacteria</taxon>
        <taxon>Enterobacterales</taxon>
        <taxon>Pectobacteriaceae</taxon>
        <taxon>Acerihabitans</taxon>
    </lineage>
</organism>